<reference evidence="1" key="1">
    <citation type="journal article" date="2020" name="Stud. Mycol.">
        <title>101 Dothideomycetes genomes: a test case for predicting lifestyles and emergence of pathogens.</title>
        <authorList>
            <person name="Haridas S."/>
            <person name="Albert R."/>
            <person name="Binder M."/>
            <person name="Bloem J."/>
            <person name="Labutti K."/>
            <person name="Salamov A."/>
            <person name="Andreopoulos B."/>
            <person name="Baker S."/>
            <person name="Barry K."/>
            <person name="Bills G."/>
            <person name="Bluhm B."/>
            <person name="Cannon C."/>
            <person name="Castanera R."/>
            <person name="Culley D."/>
            <person name="Daum C."/>
            <person name="Ezra D."/>
            <person name="Gonzalez J."/>
            <person name="Henrissat B."/>
            <person name="Kuo A."/>
            <person name="Liang C."/>
            <person name="Lipzen A."/>
            <person name="Lutzoni F."/>
            <person name="Magnuson J."/>
            <person name="Mondo S."/>
            <person name="Nolan M."/>
            <person name="Ohm R."/>
            <person name="Pangilinan J."/>
            <person name="Park H.-J."/>
            <person name="Ramirez L."/>
            <person name="Alfaro M."/>
            <person name="Sun H."/>
            <person name="Tritt A."/>
            <person name="Yoshinaga Y."/>
            <person name="Zwiers L.-H."/>
            <person name="Turgeon B."/>
            <person name="Goodwin S."/>
            <person name="Spatafora J."/>
            <person name="Crous P."/>
            <person name="Grigoriev I."/>
        </authorList>
    </citation>
    <scope>NUCLEOTIDE SEQUENCE</scope>
    <source>
        <strain evidence="1">ATCC 16933</strain>
    </source>
</reference>
<protein>
    <submittedName>
        <fullName evidence="1">Cyclin-like protein</fullName>
    </submittedName>
</protein>
<dbReference type="Proteomes" id="UP000799766">
    <property type="component" value="Unassembled WGS sequence"/>
</dbReference>
<name>A0A6A6NYP2_9PEZI</name>
<dbReference type="GO" id="GO:0016538">
    <property type="term" value="F:cyclin-dependent protein serine/threonine kinase regulator activity"/>
    <property type="evidence" value="ECO:0007669"/>
    <property type="project" value="InterPro"/>
</dbReference>
<dbReference type="SUPFAM" id="SSF47954">
    <property type="entry name" value="Cyclin-like"/>
    <property type="match status" value="2"/>
</dbReference>
<dbReference type="GO" id="GO:0006357">
    <property type="term" value="P:regulation of transcription by RNA polymerase II"/>
    <property type="evidence" value="ECO:0007669"/>
    <property type="project" value="InterPro"/>
</dbReference>
<dbReference type="PANTHER" id="PTHR10026">
    <property type="entry name" value="CYCLIN"/>
    <property type="match status" value="1"/>
</dbReference>
<sequence length="292" mass="31847">MAANSLASSAQLASSASQLDGVPHHLETSLVFAGSALAQAAGVLLRLPQEIIAQAIVIFARVWVGSEGASLKEHSAKHVSAACLYLAAKLSAHSRLPRAVLNVYAFLDALPPTSLFDDAAALDDPGPKAYYLTEGDYHARRSLMMKLEAIVLRILGFNTHVALPYTLCINYLQAVEAFAQPQGSAVAKRAFAHLNSSLMNPQRLYLTHQPHSLATAAIYLAAREVGLKLPGDEWWEVFDTDREELGFLVVAMISMGGFVEQEKRRWEKSRPPLTVDQLDRELERLGAMDDGE</sequence>
<dbReference type="OrthoDB" id="10264655at2759"/>
<dbReference type="Gene3D" id="1.10.472.10">
    <property type="entry name" value="Cyclin-like"/>
    <property type="match status" value="2"/>
</dbReference>
<dbReference type="AlphaFoldDB" id="A0A6A6NYP2"/>
<accession>A0A6A6NYP2</accession>
<proteinExistence type="predicted"/>
<dbReference type="EMBL" id="MU001682">
    <property type="protein sequence ID" value="KAF2456789.1"/>
    <property type="molecule type" value="Genomic_DNA"/>
</dbReference>
<evidence type="ECO:0000313" key="1">
    <source>
        <dbReference type="EMBL" id="KAF2456789.1"/>
    </source>
</evidence>
<gene>
    <name evidence="1" type="ORF">BDY21DRAFT_287378</name>
</gene>
<keyword evidence="2" id="KW-1185">Reference proteome</keyword>
<evidence type="ECO:0000313" key="2">
    <source>
        <dbReference type="Proteomes" id="UP000799766"/>
    </source>
</evidence>
<dbReference type="InterPro" id="IPR036915">
    <property type="entry name" value="Cyclin-like_sf"/>
</dbReference>
<dbReference type="InterPro" id="IPR043198">
    <property type="entry name" value="Cyclin/Ssn8"/>
</dbReference>
<organism evidence="1 2">
    <name type="scientific">Lineolata rhizophorae</name>
    <dbReference type="NCBI Taxonomy" id="578093"/>
    <lineage>
        <taxon>Eukaryota</taxon>
        <taxon>Fungi</taxon>
        <taxon>Dikarya</taxon>
        <taxon>Ascomycota</taxon>
        <taxon>Pezizomycotina</taxon>
        <taxon>Dothideomycetes</taxon>
        <taxon>Dothideomycetes incertae sedis</taxon>
        <taxon>Lineolatales</taxon>
        <taxon>Lineolataceae</taxon>
        <taxon>Lineolata</taxon>
    </lineage>
</organism>